<organism evidence="2 3">
    <name type="scientific">Chara braunii</name>
    <name type="common">Braun's stonewort</name>
    <dbReference type="NCBI Taxonomy" id="69332"/>
    <lineage>
        <taxon>Eukaryota</taxon>
        <taxon>Viridiplantae</taxon>
        <taxon>Streptophyta</taxon>
        <taxon>Charophyceae</taxon>
        <taxon>Charales</taxon>
        <taxon>Characeae</taxon>
        <taxon>Chara</taxon>
    </lineage>
</organism>
<feature type="compositionally biased region" description="Basic and acidic residues" evidence="1">
    <location>
        <begin position="220"/>
        <end position="234"/>
    </location>
</feature>
<protein>
    <submittedName>
        <fullName evidence="2">Uncharacterized protein</fullName>
    </submittedName>
</protein>
<accession>A0A388KKX0</accession>
<feature type="compositionally biased region" description="Basic and acidic residues" evidence="1">
    <location>
        <begin position="122"/>
        <end position="133"/>
    </location>
</feature>
<evidence type="ECO:0000313" key="3">
    <source>
        <dbReference type="Proteomes" id="UP000265515"/>
    </source>
</evidence>
<keyword evidence="3" id="KW-1185">Reference proteome</keyword>
<reference evidence="2 3" key="1">
    <citation type="journal article" date="2018" name="Cell">
        <title>The Chara Genome: Secondary Complexity and Implications for Plant Terrestrialization.</title>
        <authorList>
            <person name="Nishiyama T."/>
            <person name="Sakayama H."/>
            <person name="Vries J.D."/>
            <person name="Buschmann H."/>
            <person name="Saint-Marcoux D."/>
            <person name="Ullrich K.K."/>
            <person name="Haas F.B."/>
            <person name="Vanderstraeten L."/>
            <person name="Becker D."/>
            <person name="Lang D."/>
            <person name="Vosolsobe S."/>
            <person name="Rombauts S."/>
            <person name="Wilhelmsson P.K.I."/>
            <person name="Janitza P."/>
            <person name="Kern R."/>
            <person name="Heyl A."/>
            <person name="Rumpler F."/>
            <person name="Villalobos L.I.A.C."/>
            <person name="Clay J.M."/>
            <person name="Skokan R."/>
            <person name="Toyoda A."/>
            <person name="Suzuki Y."/>
            <person name="Kagoshima H."/>
            <person name="Schijlen E."/>
            <person name="Tajeshwar N."/>
            <person name="Catarino B."/>
            <person name="Hetherington A.J."/>
            <person name="Saltykova A."/>
            <person name="Bonnot C."/>
            <person name="Breuninger H."/>
            <person name="Symeonidi A."/>
            <person name="Radhakrishnan G.V."/>
            <person name="Van Nieuwerburgh F."/>
            <person name="Deforce D."/>
            <person name="Chang C."/>
            <person name="Karol K.G."/>
            <person name="Hedrich R."/>
            <person name="Ulvskov P."/>
            <person name="Glockner G."/>
            <person name="Delwiche C.F."/>
            <person name="Petrasek J."/>
            <person name="Van de Peer Y."/>
            <person name="Friml J."/>
            <person name="Beilby M."/>
            <person name="Dolan L."/>
            <person name="Kohara Y."/>
            <person name="Sugano S."/>
            <person name="Fujiyama A."/>
            <person name="Delaux P.-M."/>
            <person name="Quint M."/>
            <person name="TheiBen G."/>
            <person name="Hagemann M."/>
            <person name="Harholt J."/>
            <person name="Dunand C."/>
            <person name="Zachgo S."/>
            <person name="Langdale J."/>
            <person name="Maumus F."/>
            <person name="Straeten D.V.D."/>
            <person name="Gould S.B."/>
            <person name="Rensing S.A."/>
        </authorList>
    </citation>
    <scope>NUCLEOTIDE SEQUENCE [LARGE SCALE GENOMIC DNA]</scope>
    <source>
        <strain evidence="2 3">S276</strain>
    </source>
</reference>
<feature type="compositionally biased region" description="Polar residues" evidence="1">
    <location>
        <begin position="338"/>
        <end position="349"/>
    </location>
</feature>
<dbReference type="EMBL" id="BFEA01000133">
    <property type="protein sequence ID" value="GBG70603.1"/>
    <property type="molecule type" value="Genomic_DNA"/>
</dbReference>
<feature type="region of interest" description="Disordered" evidence="1">
    <location>
        <begin position="265"/>
        <end position="411"/>
    </location>
</feature>
<dbReference type="AlphaFoldDB" id="A0A388KKX0"/>
<evidence type="ECO:0000313" key="2">
    <source>
        <dbReference type="EMBL" id="GBG70603.1"/>
    </source>
</evidence>
<dbReference type="Proteomes" id="UP000265515">
    <property type="component" value="Unassembled WGS sequence"/>
</dbReference>
<name>A0A388KKX0_CHABU</name>
<feature type="compositionally biased region" description="Basic and acidic residues" evidence="1">
    <location>
        <begin position="279"/>
        <end position="304"/>
    </location>
</feature>
<proteinExistence type="predicted"/>
<comment type="caution">
    <text evidence="2">The sequence shown here is derived from an EMBL/GenBank/DDBJ whole genome shotgun (WGS) entry which is preliminary data.</text>
</comment>
<feature type="compositionally biased region" description="Basic residues" evidence="1">
    <location>
        <begin position="375"/>
        <end position="385"/>
    </location>
</feature>
<sequence length="424" mass="46482">MGGTLGTKITIAAIAKVTEDGGGGCERIRYAPLAIQGAIIQDVQSMAPVKGFVHDLPSFLEKRDDTLLVAIDWDDSRTFPIFDSWDYIYGETEKKSIIQAIPKVAEGLEVTKFAAEDPIGITDKESQKEKERQQIPPEPPLQVLGTKTKESEVLQATVDDLHAAEDRENPQDLPPQAAVQIEGNKARELQSMMVGLAASGLSHPPQVERERLQVPPKPHVQPEKPPQVERERWQDPPNLYAQPEKWAIRTVGTDPQGELLVQTMEGGSRELQTIGAGRQEAEVPHPQPEKVRLQHGEEDKRQDSLDSPIQPEELATEKEVDSVQGLPAASTQHDEDQTWNPAQGLSVASAQHAVDQGQNPPPPNLVKGGQTTQSKIRKKKMKASRSHTDTRPVPEQQRPIQQTEVGKQKTHAIVVGLPAGATGC</sequence>
<gene>
    <name evidence="2" type="ORF">CBR_g6729</name>
</gene>
<feature type="region of interest" description="Disordered" evidence="1">
    <location>
        <begin position="201"/>
        <end position="238"/>
    </location>
</feature>
<feature type="region of interest" description="Disordered" evidence="1">
    <location>
        <begin position="119"/>
        <end position="148"/>
    </location>
</feature>
<dbReference type="Gramene" id="GBG70603">
    <property type="protein sequence ID" value="GBG70603"/>
    <property type="gene ID" value="CBR_g6729"/>
</dbReference>
<evidence type="ECO:0000256" key="1">
    <source>
        <dbReference type="SAM" id="MobiDB-lite"/>
    </source>
</evidence>